<comment type="caution">
    <text evidence="1">The sequence shown here is derived from an EMBL/GenBank/DDBJ whole genome shotgun (WGS) entry which is preliminary data.</text>
</comment>
<gene>
    <name evidence="1" type="ORF">GUK36_22465</name>
</gene>
<sequence length="157" mass="17340">MADFDEMAVEFELDMQHLRRKLHSALDLAQIEAMGMTPRPFHEDTPIKLSDAIYLPVLGGEVLRNGQRTPSPTFTKRSLEGAIDAGLLEGRLHRGKMTVTIKALRMWLDNGAPAGVKVAAAKPARTPAVKSNRERERVVASNALARQMLDGLKTNKK</sequence>
<dbReference type="Proteomes" id="UP000471409">
    <property type="component" value="Unassembled WGS sequence"/>
</dbReference>
<dbReference type="AlphaFoldDB" id="A0A6P0DJI2"/>
<dbReference type="EMBL" id="WXXP01000010">
    <property type="protein sequence ID" value="NEK52193.1"/>
    <property type="molecule type" value="Genomic_DNA"/>
</dbReference>
<evidence type="ECO:0000313" key="2">
    <source>
        <dbReference type="Proteomes" id="UP000471409"/>
    </source>
</evidence>
<protein>
    <submittedName>
        <fullName evidence="1">Uncharacterized protein</fullName>
    </submittedName>
</protein>
<proteinExistence type="predicted"/>
<reference evidence="1 2" key="1">
    <citation type="submission" date="2020-01" db="EMBL/GenBank/DDBJ databases">
        <title>Rhizobium genotypes associated with high levels of biological nitrogen fixation by grain legumes in a temperate-maritime cropping system.</title>
        <authorList>
            <person name="Maluk M."/>
            <person name="Francesc Ferrando Molina F."/>
            <person name="Lopez Del Egido L."/>
            <person name="Lafos M."/>
            <person name="Langarica-Fuentes A."/>
            <person name="Gebre Yohannes G."/>
            <person name="Young M.W."/>
            <person name="Martin P."/>
            <person name="Gantlett R."/>
            <person name="Kenicer G."/>
            <person name="Hawes C."/>
            <person name="Begg G.S."/>
            <person name="Quilliam R.S."/>
            <person name="Squire G.R."/>
            <person name="Poole P.S."/>
            <person name="Young P.W."/>
            <person name="Iannetta P.M."/>
            <person name="James E.K."/>
        </authorList>
    </citation>
    <scope>NUCLEOTIDE SEQUENCE [LARGE SCALE GENOMIC DNA]</scope>
    <source>
        <strain evidence="1 2">JHI944</strain>
    </source>
</reference>
<name>A0A6P0DJI2_RHILE</name>
<dbReference type="RefSeq" id="WP_164000004.1">
    <property type="nucleotide sequence ID" value="NZ_WXXP01000010.1"/>
</dbReference>
<organism evidence="1 2">
    <name type="scientific">Rhizobium leguminosarum</name>
    <dbReference type="NCBI Taxonomy" id="384"/>
    <lineage>
        <taxon>Bacteria</taxon>
        <taxon>Pseudomonadati</taxon>
        <taxon>Pseudomonadota</taxon>
        <taxon>Alphaproteobacteria</taxon>
        <taxon>Hyphomicrobiales</taxon>
        <taxon>Rhizobiaceae</taxon>
        <taxon>Rhizobium/Agrobacterium group</taxon>
        <taxon>Rhizobium</taxon>
    </lineage>
</organism>
<evidence type="ECO:0000313" key="1">
    <source>
        <dbReference type="EMBL" id="NEK52193.1"/>
    </source>
</evidence>
<accession>A0A6P0DJI2</accession>